<dbReference type="SUPFAM" id="SSF49464">
    <property type="entry name" value="Carboxypeptidase regulatory domain-like"/>
    <property type="match status" value="1"/>
</dbReference>
<accession>A0ABR7DPF3</accession>
<keyword evidence="9 10" id="KW-0998">Cell outer membrane</keyword>
<dbReference type="Pfam" id="PF13715">
    <property type="entry name" value="CarbopepD_reg_2"/>
    <property type="match status" value="1"/>
</dbReference>
<comment type="similarity">
    <text evidence="10 11">Belongs to the TonB-dependent receptor family.</text>
</comment>
<dbReference type="Proteomes" id="UP000651475">
    <property type="component" value="Unassembled WGS sequence"/>
</dbReference>
<comment type="subcellular location">
    <subcellularLocation>
        <location evidence="1 10">Cell outer membrane</location>
        <topology evidence="1 10">Multi-pass membrane protein</topology>
    </subcellularLocation>
</comment>
<evidence type="ECO:0000256" key="7">
    <source>
        <dbReference type="ARBA" id="ARBA00023136"/>
    </source>
</evidence>
<evidence type="ECO:0000256" key="2">
    <source>
        <dbReference type="ARBA" id="ARBA00022448"/>
    </source>
</evidence>
<keyword evidence="15" id="KW-1185">Reference proteome</keyword>
<keyword evidence="3 10" id="KW-1134">Transmembrane beta strand</keyword>
<evidence type="ECO:0000256" key="3">
    <source>
        <dbReference type="ARBA" id="ARBA00022452"/>
    </source>
</evidence>
<dbReference type="PANTHER" id="PTHR30069:SF29">
    <property type="entry name" value="HEMOGLOBIN AND HEMOGLOBIN-HAPTOGLOBIN-BINDING PROTEIN 1-RELATED"/>
    <property type="match status" value="1"/>
</dbReference>
<dbReference type="Gene3D" id="2.170.130.10">
    <property type="entry name" value="TonB-dependent receptor, plug domain"/>
    <property type="match status" value="1"/>
</dbReference>
<gene>
    <name evidence="14" type="ORF">H8S65_08490</name>
</gene>
<sequence>MLLSTAFCSIGSTNATERTILPATGISQQHKQLKGVVEDVFGPITGASVVVKGTTNGIVTDMDGNFVLNDLKQGDIVVVSFIGYLTQEIKYTGQASLKVELKEDTQKLEEVIVVGYGTQKKVNVTGSVANVDNKLFENRPITNVSSGLQGLLPGVSVTQSSGQPGSDTGTIRVRGTGTLNSADPMVIVDGVESTMNDIDANDIESISVLKDAASSAIYGSKAANGVILITTKRGKSGKATISYSGNFGLTKATSIPEYFTSAQVAEYWNAALEYEGSDPIYTAEEIQKYKDGSDPENYSNTDWHDLVYKTAFQQTHNINVSGGSETARYMASVGYQGQDGIIDNFNKNQYNMRLNLDMNPTKKMETNFSLSYTQQDINSPVGAYSDGGVAQILRLLNRISPMVVGKYSDGTYGSVSDGNPLAWIENGGKQNLKRHNLLAIGSAKYNFLPSLSLKAQVAYKMYLEDKDKYTKRVQYNSTYAQGTTSKAVTNTFYDRITADITPEFKKSFGKHNLNVLAGFHSELYSYKQTYAYRKGYPSNSLTDLNAGSASTAQAEGYTRQLAMLSWFGRVNYDYAGKYLFEANIRYDGSSRFAEENRWGTFPSVSAGWRISEEGFFDGLREKVNNLKLRASWGKLGNQEILDSDGNPSYYPTVSTMSLGYDYALGGSLASGGLTYYAVNPDLKWEATTTWGAAVDVALLNKITFTAEYYNKTTSGILMEMNTASTFALSSYYANLAKIRNSGVELSVDYNDMFGKVGFNFGGNIAFNKNRVLDIGTNEYEYVNGTDNYNAVNWVGHAMNSIYAYETAGVFQTQEELDSWPEYGFTTKTRRLGDVKYVDTNGDRKVTAEDRTIQGSTDPKVTFGFNIGATFHNFDLIAFFQGAAGVSRIVSEGIGALSSSTAKPNSLWLDSWTPTNTDAQYPRLATPNADINTEYSDIWVQNSSYLRMKDLQIGYTFPKALLNKIGISKLRVYYSGQNLLTFTGMLKGWDPEAPAGRGNAFPQTVVNSVGLNLTF</sequence>
<name>A0ABR7DPF3_9BACT</name>
<evidence type="ECO:0000313" key="15">
    <source>
        <dbReference type="Proteomes" id="UP000651475"/>
    </source>
</evidence>
<dbReference type="Gene3D" id="2.40.170.20">
    <property type="entry name" value="TonB-dependent receptor, beta-barrel domain"/>
    <property type="match status" value="1"/>
</dbReference>
<evidence type="ECO:0000259" key="13">
    <source>
        <dbReference type="Pfam" id="PF07715"/>
    </source>
</evidence>
<keyword evidence="2 10" id="KW-0813">Transport</keyword>
<evidence type="ECO:0000313" key="14">
    <source>
        <dbReference type="EMBL" id="MBC5632802.1"/>
    </source>
</evidence>
<keyword evidence="4 10" id="KW-0812">Transmembrane</keyword>
<dbReference type="InterPro" id="IPR037066">
    <property type="entry name" value="Plug_dom_sf"/>
</dbReference>
<dbReference type="NCBIfam" id="TIGR04056">
    <property type="entry name" value="OMP_RagA_SusC"/>
    <property type="match status" value="1"/>
</dbReference>
<evidence type="ECO:0000259" key="12">
    <source>
        <dbReference type="Pfam" id="PF00593"/>
    </source>
</evidence>
<dbReference type="Pfam" id="PF07715">
    <property type="entry name" value="Plug"/>
    <property type="match status" value="1"/>
</dbReference>
<dbReference type="SUPFAM" id="SSF56935">
    <property type="entry name" value="Porins"/>
    <property type="match status" value="1"/>
</dbReference>
<proteinExistence type="inferred from homology"/>
<comment type="caution">
    <text evidence="14">The sequence shown here is derived from an EMBL/GenBank/DDBJ whole genome shotgun (WGS) entry which is preliminary data.</text>
</comment>
<keyword evidence="5" id="KW-0732">Signal</keyword>
<evidence type="ECO:0000256" key="5">
    <source>
        <dbReference type="ARBA" id="ARBA00022729"/>
    </source>
</evidence>
<dbReference type="InterPro" id="IPR000531">
    <property type="entry name" value="Beta-barrel_TonB"/>
</dbReference>
<dbReference type="InterPro" id="IPR008969">
    <property type="entry name" value="CarboxyPept-like_regulatory"/>
</dbReference>
<protein>
    <submittedName>
        <fullName evidence="14">TonB-dependent receptor</fullName>
    </submittedName>
</protein>
<evidence type="ECO:0000256" key="11">
    <source>
        <dbReference type="RuleBase" id="RU003357"/>
    </source>
</evidence>
<keyword evidence="8 14" id="KW-0675">Receptor</keyword>
<reference evidence="14 15" key="1">
    <citation type="submission" date="2020-08" db="EMBL/GenBank/DDBJ databases">
        <title>Genome public.</title>
        <authorList>
            <person name="Liu C."/>
            <person name="Sun Q."/>
        </authorList>
    </citation>
    <scope>NUCLEOTIDE SEQUENCE [LARGE SCALE GENOMIC DNA]</scope>
    <source>
        <strain evidence="14 15">NSJ-79</strain>
    </source>
</reference>
<evidence type="ECO:0000256" key="8">
    <source>
        <dbReference type="ARBA" id="ARBA00023170"/>
    </source>
</evidence>
<dbReference type="Gene3D" id="2.60.40.1120">
    <property type="entry name" value="Carboxypeptidase-like, regulatory domain"/>
    <property type="match status" value="1"/>
</dbReference>
<keyword evidence="7 10" id="KW-0472">Membrane</keyword>
<dbReference type="PANTHER" id="PTHR30069">
    <property type="entry name" value="TONB-DEPENDENT OUTER MEMBRANE RECEPTOR"/>
    <property type="match status" value="1"/>
</dbReference>
<dbReference type="InterPro" id="IPR023996">
    <property type="entry name" value="TonB-dep_OMP_SusC/RagA"/>
</dbReference>
<dbReference type="InterPro" id="IPR036942">
    <property type="entry name" value="Beta-barrel_TonB_sf"/>
</dbReference>
<dbReference type="NCBIfam" id="TIGR04057">
    <property type="entry name" value="SusC_RagA_signa"/>
    <property type="match status" value="1"/>
</dbReference>
<evidence type="ECO:0000256" key="10">
    <source>
        <dbReference type="PROSITE-ProRule" id="PRU01360"/>
    </source>
</evidence>
<evidence type="ECO:0000256" key="9">
    <source>
        <dbReference type="ARBA" id="ARBA00023237"/>
    </source>
</evidence>
<feature type="domain" description="TonB-dependent receptor-like beta-barrel" evidence="12">
    <location>
        <begin position="411"/>
        <end position="978"/>
    </location>
</feature>
<dbReference type="EMBL" id="JACOOJ010000011">
    <property type="protein sequence ID" value="MBC5632802.1"/>
    <property type="molecule type" value="Genomic_DNA"/>
</dbReference>
<keyword evidence="6 11" id="KW-0798">TonB box</keyword>
<evidence type="ECO:0000256" key="4">
    <source>
        <dbReference type="ARBA" id="ARBA00022692"/>
    </source>
</evidence>
<dbReference type="InterPro" id="IPR039426">
    <property type="entry name" value="TonB-dep_rcpt-like"/>
</dbReference>
<organism evidence="14 15">
    <name type="scientific">Parabacteroides hominis</name>
    <dbReference type="NCBI Taxonomy" id="2763057"/>
    <lineage>
        <taxon>Bacteria</taxon>
        <taxon>Pseudomonadati</taxon>
        <taxon>Bacteroidota</taxon>
        <taxon>Bacteroidia</taxon>
        <taxon>Bacteroidales</taxon>
        <taxon>Tannerellaceae</taxon>
        <taxon>Parabacteroides</taxon>
    </lineage>
</organism>
<dbReference type="InterPro" id="IPR023997">
    <property type="entry name" value="TonB-dep_OMP_SusC/RagA_CS"/>
</dbReference>
<dbReference type="Pfam" id="PF00593">
    <property type="entry name" value="TonB_dep_Rec_b-barrel"/>
    <property type="match status" value="1"/>
</dbReference>
<evidence type="ECO:0000256" key="6">
    <source>
        <dbReference type="ARBA" id="ARBA00023077"/>
    </source>
</evidence>
<dbReference type="PROSITE" id="PS52016">
    <property type="entry name" value="TONB_DEPENDENT_REC_3"/>
    <property type="match status" value="1"/>
</dbReference>
<evidence type="ECO:0000256" key="1">
    <source>
        <dbReference type="ARBA" id="ARBA00004571"/>
    </source>
</evidence>
<dbReference type="InterPro" id="IPR012910">
    <property type="entry name" value="Plug_dom"/>
</dbReference>
<feature type="domain" description="TonB-dependent receptor plug" evidence="13">
    <location>
        <begin position="121"/>
        <end position="226"/>
    </location>
</feature>